<reference evidence="1" key="1">
    <citation type="submission" date="2022-06" db="EMBL/GenBank/DDBJ databases">
        <title>Lutimaribacter sp. EGI FJ00013, a novel bacterium isolated from a salt lake sediment enrichment.</title>
        <authorList>
            <person name="Gao L."/>
            <person name="Fang B.-Z."/>
            <person name="Li W.-J."/>
        </authorList>
    </citation>
    <scope>NUCLEOTIDE SEQUENCE</scope>
    <source>
        <strain evidence="1">EGI FJ00013</strain>
    </source>
</reference>
<dbReference type="Proteomes" id="UP001203036">
    <property type="component" value="Unassembled WGS sequence"/>
</dbReference>
<keyword evidence="2" id="KW-1185">Reference proteome</keyword>
<name>A0ACC5ZS95_9RHOB</name>
<sequence>MATIVLSAAGAAIGGSVGGGALGLSSVALGRFAGASLGRVLDQRLMGQGSDVVEHGRTDRFRLTGAGEGAPVAQVFGRVRVGGHVIWASAFEETVTSSGGGKGAPSRPRTDTYTYSVSLAVALCEGRIGGVLRVWADGAEISPDDLNMRVYDGSASQLPDAKIEAIEGAGAVPAYRGTAYVVFEDLALEHFGNRVPQFSFEVLRPAESDPARSDPAHDVRAVALMPGTGEYALATTRVTARYGPGESRSLNVNSPSGQTDMATSMTALGVELPGCEAASLIVSWFGDDLRAGQCSLCPKVEQTEFDGEEMPWGVSGLTRGAAQSVPQENGSVIYGGTPADKAVIEAIRHIQSEGRSVLFYPFILMEQLDGNGRKDPWTGAADQPRLPWRGRITGAMAPGMAGTSDRTAAADSEVSDFVGTVVAADFTIGSGTVVYTGPEEWSYSRFILHYAALCAAAGGVEAFCIGSEMRGLTQLRGANDGFPFVRALKALAGECRALLGPGVKISYAADWSEYFGYQPADGSGDRYFHLDPLWADANIDFIGIDNYMPLSDWRDTKDHADAEWGSIYDLGYLKSNVAGGEGFDWYYHSDEARQAQIRTPITDEAHDEPWIWRYKDLRGWWENRHHERIAGTRQPTPTAWVPGSKPIWFTEFGCAAIDKGANQPNKFLDAKSSESALPYFSDGRRDDYIQRQYLRAVHEYWADPSHNPVSDIYNGPMLDMRRAFVWAYDTRPYPFFPGNQALWSDGENHARGHWISGRMASRSLASVVEEICANAGLPDVETHDLHGILRGYSVTDVETARGLLQPLMLAHGFDAVERDGVLRFIMRAAFDAVEVEPAALVENGESDGALELTRAAEAELSGRVRLQFVETDANFEVAAEEAVLPDQKTHSVSTAEMPVVMTRREGRQVLERWLAEARVARDTLRLALPPSRMAVGAGDVLRLEAGLFRIDRVEQGMFQTIEAVRIDPGAYAPAEIAEVAPRLSPFVVPVPVEAQFMDLPLIRGNEDPQSPHIAVSARPWPGSVAVYSSTTDSDFALDTVLAGRASMGVLETPLMAGPVGSWDRGNDVQVRLIAGQLQSVGEAALLSGANLAAIGTGTADQWELLQFQHVEPLGARRFLLRRFLRGQFGSDGQMPNVWPAGSRFVLMDRAPEQVMLPANARGLARHYRVGQAQRPFDDPSYTAFRLAFDGVGLRPYAPVHLRGRRDLGGVLEVDWIRRTRIGGDSWGGVDVPLGEESESYLLRVEQQGRILREVNIKKPAWIYDPDEEEADTGGEPYEIAVAQVSATVGPGYFARLAVKAA</sequence>
<evidence type="ECO:0000313" key="1">
    <source>
        <dbReference type="EMBL" id="MCM2561043.1"/>
    </source>
</evidence>
<dbReference type="EMBL" id="JAMQGO010000001">
    <property type="protein sequence ID" value="MCM2561043.1"/>
    <property type="molecule type" value="Genomic_DNA"/>
</dbReference>
<gene>
    <name evidence="1" type="ORF">M8744_02685</name>
</gene>
<organism evidence="1 2">
    <name type="scientific">Lutimaribacter degradans</name>
    <dbReference type="NCBI Taxonomy" id="2945989"/>
    <lineage>
        <taxon>Bacteria</taxon>
        <taxon>Pseudomonadati</taxon>
        <taxon>Pseudomonadota</taxon>
        <taxon>Alphaproteobacteria</taxon>
        <taxon>Rhodobacterales</taxon>
        <taxon>Roseobacteraceae</taxon>
        <taxon>Lutimaribacter</taxon>
    </lineage>
</organism>
<proteinExistence type="predicted"/>
<comment type="caution">
    <text evidence="1">The sequence shown here is derived from an EMBL/GenBank/DDBJ whole genome shotgun (WGS) entry which is preliminary data.</text>
</comment>
<accession>A0ACC5ZS95</accession>
<keyword evidence="1" id="KW-0378">Hydrolase</keyword>
<protein>
    <submittedName>
        <fullName evidence="1">Glycoside hydrolase/phage tail family protein</fullName>
    </submittedName>
</protein>
<evidence type="ECO:0000313" key="2">
    <source>
        <dbReference type="Proteomes" id="UP001203036"/>
    </source>
</evidence>